<gene>
    <name evidence="1" type="ORF">FKW44_017467</name>
</gene>
<keyword evidence="2" id="KW-1185">Reference proteome</keyword>
<evidence type="ECO:0000313" key="2">
    <source>
        <dbReference type="Proteomes" id="UP000595437"/>
    </source>
</evidence>
<dbReference type="AlphaFoldDB" id="A0A7T8JVY7"/>
<evidence type="ECO:0000313" key="1">
    <source>
        <dbReference type="EMBL" id="QQP37257.1"/>
    </source>
</evidence>
<proteinExistence type="predicted"/>
<protein>
    <submittedName>
        <fullName evidence="1">Uncharacterized protein</fullName>
    </submittedName>
</protein>
<name>A0A7T8JVY7_CALRO</name>
<organism evidence="1 2">
    <name type="scientific">Caligus rogercresseyi</name>
    <name type="common">Sea louse</name>
    <dbReference type="NCBI Taxonomy" id="217165"/>
    <lineage>
        <taxon>Eukaryota</taxon>
        <taxon>Metazoa</taxon>
        <taxon>Ecdysozoa</taxon>
        <taxon>Arthropoda</taxon>
        <taxon>Crustacea</taxon>
        <taxon>Multicrustacea</taxon>
        <taxon>Hexanauplia</taxon>
        <taxon>Copepoda</taxon>
        <taxon>Siphonostomatoida</taxon>
        <taxon>Caligidae</taxon>
        <taxon>Caligus</taxon>
    </lineage>
</organism>
<dbReference type="EMBL" id="CP045901">
    <property type="protein sequence ID" value="QQP37257.1"/>
    <property type="molecule type" value="Genomic_DNA"/>
</dbReference>
<reference evidence="2" key="1">
    <citation type="submission" date="2021-01" db="EMBL/GenBank/DDBJ databases">
        <title>Caligus Genome Assembly.</title>
        <authorList>
            <person name="Gallardo-Escarate C."/>
        </authorList>
    </citation>
    <scope>NUCLEOTIDE SEQUENCE [LARGE SCALE GENOMIC DNA]</scope>
</reference>
<accession>A0A7T8JVY7</accession>
<dbReference type="Proteomes" id="UP000595437">
    <property type="component" value="Chromosome 12"/>
</dbReference>
<sequence>MESKEKKKFVVLNMKGLDKSGDNYVRGIVLFGLAKKTWAPVTQGKVDWIRHSQLKGVDCQLHHKHRVLRNEDLRKIIISPAARYSSLGLRIPSL</sequence>